<feature type="domain" description="HD/PDEase" evidence="8">
    <location>
        <begin position="30"/>
        <end position="147"/>
    </location>
</feature>
<dbReference type="GO" id="GO:0002953">
    <property type="term" value="F:5'-deoxynucleotidase activity"/>
    <property type="evidence" value="ECO:0007669"/>
    <property type="project" value="UniProtKB-EC"/>
</dbReference>
<evidence type="ECO:0000256" key="2">
    <source>
        <dbReference type="ARBA" id="ARBA00001936"/>
    </source>
</evidence>
<dbReference type="InterPro" id="IPR003607">
    <property type="entry name" value="HD/PDEase_dom"/>
</dbReference>
<accession>A0AA48GXX9</accession>
<dbReference type="RefSeq" id="WP_243329183.1">
    <property type="nucleotide sequence ID" value="NZ_AP027081.1"/>
</dbReference>
<dbReference type="EMBL" id="AP027081">
    <property type="protein sequence ID" value="BDU78329.1"/>
    <property type="molecule type" value="Genomic_DNA"/>
</dbReference>
<dbReference type="Pfam" id="PF13023">
    <property type="entry name" value="HD_3"/>
    <property type="match status" value="1"/>
</dbReference>
<comment type="subunit">
    <text evidence="4">Homodimer.</text>
</comment>
<dbReference type="SUPFAM" id="SSF109604">
    <property type="entry name" value="HD-domain/PDEase-like"/>
    <property type="match status" value="1"/>
</dbReference>
<reference evidence="9" key="1">
    <citation type="journal article" date="2023" name="Int. J. Syst. Evol. Microbiol.">
        <title>Mesoterricola silvestris gen. nov., sp. nov., Mesoterricola sediminis sp. nov., Geothrix oryzae sp. nov., Geothrix edaphica sp. nov., Geothrix rubra sp. nov., and Geothrix limicola sp. nov., six novel members of Acidobacteriota isolated from soils.</title>
        <authorList>
            <person name="Itoh H."/>
            <person name="Sugisawa Y."/>
            <person name="Mise K."/>
            <person name="Xu Z."/>
            <person name="Kuniyasu M."/>
            <person name="Ushijima N."/>
            <person name="Kawano K."/>
            <person name="Kobayashi E."/>
            <person name="Shiratori Y."/>
            <person name="Masuda Y."/>
            <person name="Senoo K."/>
        </authorList>
    </citation>
    <scope>NUCLEOTIDE SEQUENCE</scope>
    <source>
        <strain evidence="9">W786</strain>
    </source>
</reference>
<dbReference type="InterPro" id="IPR039356">
    <property type="entry name" value="YfbR/HDDC2"/>
</dbReference>
<dbReference type="Proteomes" id="UP001228113">
    <property type="component" value="Chromosome"/>
</dbReference>
<evidence type="ECO:0000256" key="1">
    <source>
        <dbReference type="ARBA" id="ARBA00001638"/>
    </source>
</evidence>
<dbReference type="EC" id="3.1.3.89" evidence="5"/>
<evidence type="ECO:0000256" key="6">
    <source>
        <dbReference type="ARBA" id="ARBA00022723"/>
    </source>
</evidence>
<evidence type="ECO:0000259" key="8">
    <source>
        <dbReference type="SMART" id="SM00471"/>
    </source>
</evidence>
<evidence type="ECO:0000313" key="9">
    <source>
        <dbReference type="EMBL" id="BDU78329.1"/>
    </source>
</evidence>
<evidence type="ECO:0000256" key="5">
    <source>
        <dbReference type="ARBA" id="ARBA00012964"/>
    </source>
</evidence>
<keyword evidence="10" id="KW-1185">Reference proteome</keyword>
<dbReference type="KEGG" id="msea:METESE_32870"/>
<dbReference type="GO" id="GO:0046872">
    <property type="term" value="F:metal ion binding"/>
    <property type="evidence" value="ECO:0007669"/>
    <property type="project" value="UniProtKB-KW"/>
</dbReference>
<dbReference type="SMART" id="SM00471">
    <property type="entry name" value="HDc"/>
    <property type="match status" value="1"/>
</dbReference>
<dbReference type="InterPro" id="IPR006674">
    <property type="entry name" value="HD_domain"/>
</dbReference>
<evidence type="ECO:0000256" key="3">
    <source>
        <dbReference type="ARBA" id="ARBA00001941"/>
    </source>
</evidence>
<keyword evidence="6" id="KW-0479">Metal-binding</keyword>
<proteinExistence type="predicted"/>
<name>A0AA48GXX9_9BACT</name>
<organism evidence="9 10">
    <name type="scientific">Mesoterricola sediminis</name>
    <dbReference type="NCBI Taxonomy" id="2927980"/>
    <lineage>
        <taxon>Bacteria</taxon>
        <taxon>Pseudomonadati</taxon>
        <taxon>Acidobacteriota</taxon>
        <taxon>Holophagae</taxon>
        <taxon>Holophagales</taxon>
        <taxon>Holophagaceae</taxon>
        <taxon>Mesoterricola</taxon>
    </lineage>
</organism>
<sequence>MSDLNGRLAFIQEAERLKNVLRSAHTSQGRRESTAEHTWRLCLMALVFADRLEPVNLERVLKLCVVHDLGEAIHGDVPAVALHLAAGKSDQERADLEVLTATLPEGVRTELLALWEEYEAGLTPEAKAVKALDKLETIIQHNQGDNPEDFDYAFNLDYGRRYTAADPLFAEIRALVDADTRRRAEASGQLPA</sequence>
<comment type="cofactor">
    <cofactor evidence="2">
        <name>Mn(2+)</name>
        <dbReference type="ChEBI" id="CHEBI:29035"/>
    </cofactor>
</comment>
<comment type="catalytic activity">
    <reaction evidence="1">
        <text>a 2'-deoxyribonucleoside 5'-phosphate + H2O = a 2'-deoxyribonucleoside + phosphate</text>
        <dbReference type="Rhea" id="RHEA:36167"/>
        <dbReference type="ChEBI" id="CHEBI:15377"/>
        <dbReference type="ChEBI" id="CHEBI:18274"/>
        <dbReference type="ChEBI" id="CHEBI:43474"/>
        <dbReference type="ChEBI" id="CHEBI:65317"/>
        <dbReference type="EC" id="3.1.3.89"/>
    </reaction>
</comment>
<evidence type="ECO:0000313" key="10">
    <source>
        <dbReference type="Proteomes" id="UP001228113"/>
    </source>
</evidence>
<dbReference type="AlphaFoldDB" id="A0AA48GXX9"/>
<evidence type="ECO:0000256" key="4">
    <source>
        <dbReference type="ARBA" id="ARBA00011738"/>
    </source>
</evidence>
<evidence type="ECO:0000256" key="7">
    <source>
        <dbReference type="ARBA" id="ARBA00022801"/>
    </source>
</evidence>
<protein>
    <recommendedName>
        <fullName evidence="5">5'-deoxynucleotidase</fullName>
        <ecNumber evidence="5">3.1.3.89</ecNumber>
    </recommendedName>
</protein>
<comment type="cofactor">
    <cofactor evidence="3">
        <name>Co(2+)</name>
        <dbReference type="ChEBI" id="CHEBI:48828"/>
    </cofactor>
</comment>
<dbReference type="GO" id="GO:0005737">
    <property type="term" value="C:cytoplasm"/>
    <property type="evidence" value="ECO:0007669"/>
    <property type="project" value="TreeGrafter"/>
</dbReference>
<gene>
    <name evidence="9" type="ORF">METESE_32870</name>
</gene>
<dbReference type="PANTHER" id="PTHR11845">
    <property type="entry name" value="5'-DEOXYNUCLEOTIDASE HDDC2"/>
    <property type="match status" value="1"/>
</dbReference>
<dbReference type="Gene3D" id="1.10.3210.10">
    <property type="entry name" value="Hypothetical protein af1432"/>
    <property type="match status" value="1"/>
</dbReference>
<keyword evidence="7" id="KW-0378">Hydrolase</keyword>
<dbReference type="PANTHER" id="PTHR11845:SF13">
    <property type="entry name" value="5'-DEOXYNUCLEOTIDASE HDDC2"/>
    <property type="match status" value="1"/>
</dbReference>